<proteinExistence type="predicted"/>
<dbReference type="KEGG" id="pswu:SY83_07890"/>
<evidence type="ECO:0000313" key="2">
    <source>
        <dbReference type="Proteomes" id="UP000076927"/>
    </source>
</evidence>
<dbReference type="EMBL" id="CP011388">
    <property type="protein sequence ID" value="ANE46204.1"/>
    <property type="molecule type" value="Genomic_DNA"/>
</dbReference>
<organism evidence="1 2">
    <name type="scientific">Paenibacillus swuensis</name>
    <dbReference type="NCBI Taxonomy" id="1178515"/>
    <lineage>
        <taxon>Bacteria</taxon>
        <taxon>Bacillati</taxon>
        <taxon>Bacillota</taxon>
        <taxon>Bacilli</taxon>
        <taxon>Bacillales</taxon>
        <taxon>Paenibacillaceae</taxon>
        <taxon>Paenibacillus</taxon>
    </lineage>
</organism>
<reference evidence="1 2" key="1">
    <citation type="submission" date="2015-01" db="EMBL/GenBank/DDBJ databases">
        <title>Paenibacillus swuensis/DY6/whole genome sequencing.</title>
        <authorList>
            <person name="Kim M.K."/>
            <person name="Srinivasan S."/>
            <person name="Lee J.-J."/>
        </authorList>
    </citation>
    <scope>NUCLEOTIDE SEQUENCE [LARGE SCALE GENOMIC DNA]</scope>
    <source>
        <strain evidence="1 2">DY6</strain>
    </source>
</reference>
<accession>A0A172TH44</accession>
<protein>
    <submittedName>
        <fullName evidence="1">Uncharacterized protein</fullName>
    </submittedName>
</protein>
<dbReference type="RefSeq" id="WP_068605739.1">
    <property type="nucleotide sequence ID" value="NZ_CP011388.1"/>
</dbReference>
<dbReference type="PATRIC" id="fig|1178515.4.peg.1567"/>
<sequence length="106" mass="12044">METYEIVYMEMLNKGNMDVLDFFKAELIVVEELGTRNWYVDVSGIRDRPLLDRYSYSDDIRVELKLRTADGDELTGDGYFHPKLAALGAAIRGDGRLNGYDTGEQA</sequence>
<dbReference type="Proteomes" id="UP000076927">
    <property type="component" value="Chromosome"/>
</dbReference>
<dbReference type="OrthoDB" id="2678890at2"/>
<dbReference type="AlphaFoldDB" id="A0A172TH44"/>
<gene>
    <name evidence="1" type="ORF">SY83_07890</name>
</gene>
<name>A0A172TH44_9BACL</name>
<keyword evidence="2" id="KW-1185">Reference proteome</keyword>
<evidence type="ECO:0000313" key="1">
    <source>
        <dbReference type="EMBL" id="ANE46204.1"/>
    </source>
</evidence>